<evidence type="ECO:0000313" key="2">
    <source>
        <dbReference type="EMBL" id="KAF4759348.1"/>
    </source>
</evidence>
<evidence type="ECO:0000313" key="3">
    <source>
        <dbReference type="Proteomes" id="UP000553632"/>
    </source>
</evidence>
<reference evidence="2 3" key="1">
    <citation type="submission" date="2020-04" db="EMBL/GenBank/DDBJ databases">
        <title>Perkinsus olseni comparative genomics.</title>
        <authorList>
            <person name="Bogema D.R."/>
        </authorList>
    </citation>
    <scope>NUCLEOTIDE SEQUENCE [LARGE SCALE GENOMIC DNA]</scope>
    <source>
        <strain evidence="2 3">ATCC PRA-207</strain>
    </source>
</reference>
<keyword evidence="3" id="KW-1185">Reference proteome</keyword>
<protein>
    <submittedName>
        <fullName evidence="2">Uncharacterized protein</fullName>
    </submittedName>
</protein>
<evidence type="ECO:0000256" key="1">
    <source>
        <dbReference type="SAM" id="MobiDB-lite"/>
    </source>
</evidence>
<accession>A0A7J6UQS7</accession>
<sequence length="508" mass="55616">MTAVTSSSNDVVKENGTQRDSSQLSESSPIMSLGSGSGTSQVTSENSENGRVGDDLEGGKATVADLVSWLSILKEDTSRQLKEIHAKLSMLQDHVLELRSSNDDCHEKVTRLEDDHGEILRILGAADSKTAAIDARLARLESAVAELAHPGDENELREEWLLTLAEEKMSRRLDDLALPQQLGQIRDRQKAAEESIRKSMEASDLFSETMRASVKQCNKATAGVQRELTRLKRLVEETALPSTGEAGQLTRSLSSSICSSEDVQRTARSLLGSPGLTRLIDNAAAKHVKSTMERCRLEDEMSATEIKRAVKVIDHKVAVVSRKVDQSCRAADALQASMHDEQALMMLKMREVIEASSKPTSIAREIENRVQTSMRRMHEEMAAIRAKVCQLQQDLNAVRDSCDVESKAVLAERLKTIEETIASLQRSAAVQDRYFVDTPQSVPSITPLCPDGQLSCPVTARLTAAVEEGRRDGADRAANWTTSASGNCQGRIPQLFLKQSEGNPPRSA</sequence>
<dbReference type="EMBL" id="JABANO010000293">
    <property type="protein sequence ID" value="KAF4759348.1"/>
    <property type="molecule type" value="Genomic_DNA"/>
</dbReference>
<gene>
    <name evidence="2" type="ORF">FOZ63_029162</name>
</gene>
<name>A0A7J6UQS7_PEROL</name>
<feature type="compositionally biased region" description="Polar residues" evidence="1">
    <location>
        <begin position="18"/>
        <end position="30"/>
    </location>
</feature>
<feature type="region of interest" description="Disordered" evidence="1">
    <location>
        <begin position="1"/>
        <end position="57"/>
    </location>
</feature>
<organism evidence="2 3">
    <name type="scientific">Perkinsus olseni</name>
    <name type="common">Perkinsus atlanticus</name>
    <dbReference type="NCBI Taxonomy" id="32597"/>
    <lineage>
        <taxon>Eukaryota</taxon>
        <taxon>Sar</taxon>
        <taxon>Alveolata</taxon>
        <taxon>Perkinsozoa</taxon>
        <taxon>Perkinsea</taxon>
        <taxon>Perkinsida</taxon>
        <taxon>Perkinsidae</taxon>
        <taxon>Perkinsus</taxon>
    </lineage>
</organism>
<proteinExistence type="predicted"/>
<feature type="compositionally biased region" description="Polar residues" evidence="1">
    <location>
        <begin position="38"/>
        <end position="49"/>
    </location>
</feature>
<dbReference type="AlphaFoldDB" id="A0A7J6UQS7"/>
<feature type="compositionally biased region" description="Polar residues" evidence="1">
    <location>
        <begin position="1"/>
        <end position="10"/>
    </location>
</feature>
<dbReference type="Proteomes" id="UP000553632">
    <property type="component" value="Unassembled WGS sequence"/>
</dbReference>
<comment type="caution">
    <text evidence="2">The sequence shown here is derived from an EMBL/GenBank/DDBJ whole genome shotgun (WGS) entry which is preliminary data.</text>
</comment>